<proteinExistence type="predicted"/>
<organism evidence="1 2">
    <name type="scientific">Streptomyces lacrimifluminis</name>
    <dbReference type="NCBI Taxonomy" id="1500077"/>
    <lineage>
        <taxon>Bacteria</taxon>
        <taxon>Bacillati</taxon>
        <taxon>Actinomycetota</taxon>
        <taxon>Actinomycetes</taxon>
        <taxon>Kitasatosporales</taxon>
        <taxon>Streptomycetaceae</taxon>
        <taxon>Streptomyces</taxon>
    </lineage>
</organism>
<evidence type="ECO:0000313" key="1">
    <source>
        <dbReference type="EMBL" id="GGJ70052.1"/>
    </source>
</evidence>
<dbReference type="EMBL" id="BMMU01000057">
    <property type="protein sequence ID" value="GGJ70052.1"/>
    <property type="molecule type" value="Genomic_DNA"/>
</dbReference>
<keyword evidence="2" id="KW-1185">Reference proteome</keyword>
<gene>
    <name evidence="1" type="ORF">GCM10012282_78640</name>
</gene>
<dbReference type="InterPro" id="IPR027417">
    <property type="entry name" value="P-loop_NTPase"/>
</dbReference>
<dbReference type="RefSeq" id="WP_189152181.1">
    <property type="nucleotide sequence ID" value="NZ_BAABER010000057.1"/>
</dbReference>
<dbReference type="Gene3D" id="3.40.50.300">
    <property type="entry name" value="P-loop containing nucleotide triphosphate hydrolases"/>
    <property type="match status" value="1"/>
</dbReference>
<protein>
    <submittedName>
        <fullName evidence="1">Uncharacterized protein</fullName>
    </submittedName>
</protein>
<reference evidence="1" key="2">
    <citation type="submission" date="2020-09" db="EMBL/GenBank/DDBJ databases">
        <authorList>
            <person name="Sun Q."/>
            <person name="Zhou Y."/>
        </authorList>
    </citation>
    <scope>NUCLEOTIDE SEQUENCE</scope>
    <source>
        <strain evidence="1">CGMCC 4.7272</strain>
    </source>
</reference>
<evidence type="ECO:0000313" key="2">
    <source>
        <dbReference type="Proteomes" id="UP000625682"/>
    </source>
</evidence>
<comment type="caution">
    <text evidence="1">The sequence shown here is derived from an EMBL/GenBank/DDBJ whole genome shotgun (WGS) entry which is preliminary data.</text>
</comment>
<dbReference type="Proteomes" id="UP000625682">
    <property type="component" value="Unassembled WGS sequence"/>
</dbReference>
<name>A0A917PBP2_9ACTN</name>
<accession>A0A917PBP2</accession>
<dbReference type="SUPFAM" id="SSF52540">
    <property type="entry name" value="P-loop containing nucleoside triphosphate hydrolases"/>
    <property type="match status" value="1"/>
</dbReference>
<sequence>MLYETAQGALEQLTDDQILERVALWVLRKRYPNLRPTSATGDTGLDGYSQPLFEDGIDVALWVSLQSTWSAKLTIELKKHKKHGRTAPAFFVTNRSTNEIKKGQERERAKTEFGVDLEIVDLAELVTELESDSLRWVAEAELGVRPRQPRALSTAEMYLERLSGTVPGMTAELHGTTEIQDRLRTELGAESPATRIVVVEGPGGSGKTRLAIEAARSVATTLVVPSGAPLTPEAFSEVGLDGPLILVVDDAHRSESLSAVAAMLADPRFDRVRLLFTLRPGERERTLYAAGAEQKASAPVVLGRLERLEIDRIITDHGIHHEEFRNNVINLAVGNPLLAHAACQVALTSGTFGWADASELLRNLVANRLVAMDDPSLHRAVAVALALLTRAGDLDGHHGGRDVAVLHGAVSGLPSEPDRLDRLLDNLVDAGLVDTPPYTFRPELAAVVLVAAALTQGAPVRLDTRTALQQLAAQAGISSGSTPQENAEALGSAAQRLGPPIAVLADAARSSGNQAAGAAIAQFVLGLLPEDASLGHWTSVVHLAYRAAPADQSLLVHLAARLARQWPVPASGQLWDDEDASAHYRFELDKLCEEFARLARRTDPLANPAAVAAVLDIAWLADAVRPAFGDGQPGALLRTFETWSAPRNLHAGGCEALTTSRGALLDAISRWARDRAAEPPLGLDPEDAAKRGPQSFARVLLAALQPFLNVTAERVRYGTPEQANTFNIRIMVLPDVAATRDQLNQALDLLAPLLMEQVLSEPEHRHLLNALVALPRQLRQTAALGLPGSTQQPLPAYADQTLTAAASRFASKIAEHWTGLPLSVRRRAAEAALGMGRWRTDLTAAAAAGEPVAAAALADQELANLLVVQPPHTFSGAWQEDIAAQKPAAVALASALTTAQAVDLLEATDPDVSGTAHEVLPAFAAAVGENATDTISVLARLARSPLAAEAALLAGLAHRHPEQVWQWVSERTSDTRIAGLALAMVDDHPDHEEPLLHTLVEAATGTENAESAAICEQVAHHLWHCTRSADDRLARLGRLGTRGPEPAVPAVLVAIGMVLLPGPQVAASAVAECSAVLDRMLAAEHLSRGLNDYLAADAAMQIARRVPERFANVLVGHIRQGHPLPTMWAEYIERLGTEVRDEITAAFVHHWSTAPITAPDEAAESLLRRAFTQIGRDTGAWSRTLYEWASGAPSARRRAAEAIQSAWSTATWEEIVPALLTARLDPESQELLLHGLTSVDGAFTDPASVISPRREAAEKLQNHPDTVVQDFAAAAVARLDSFSSTFQDLQNRARNGYLQ</sequence>
<reference evidence="1" key="1">
    <citation type="journal article" date="2014" name="Int. J. Syst. Evol. Microbiol.">
        <title>Complete genome sequence of Corynebacterium casei LMG S-19264T (=DSM 44701T), isolated from a smear-ripened cheese.</title>
        <authorList>
            <consortium name="US DOE Joint Genome Institute (JGI-PGF)"/>
            <person name="Walter F."/>
            <person name="Albersmeier A."/>
            <person name="Kalinowski J."/>
            <person name="Ruckert C."/>
        </authorList>
    </citation>
    <scope>NUCLEOTIDE SEQUENCE</scope>
    <source>
        <strain evidence="1">CGMCC 4.7272</strain>
    </source>
</reference>